<evidence type="ECO:0000256" key="1">
    <source>
        <dbReference type="ARBA" id="ARBA00004141"/>
    </source>
</evidence>
<proteinExistence type="inferred from homology"/>
<dbReference type="InterPro" id="IPR051784">
    <property type="entry name" value="Nod_factor_ABC_transporter"/>
</dbReference>
<keyword evidence="5" id="KW-0813">Transport</keyword>
<evidence type="ECO:0000256" key="3">
    <source>
        <dbReference type="ARBA" id="ARBA00022989"/>
    </source>
</evidence>
<sequence length="290" mass="31043">MTDAASIPDPADDRSQPAATREGGYLLPIWGLTSREIVRFVRQRSRLIGAFAQPVIFWFLFGVGLSGSFRMPGTEEGSLSYQEYFLPGVAAMIVLFTSIFSAISVIQDRNEGFLQGVLVSPVPRLAVVLGKLTGGTLLAGVQALLFLILAWGLQTTGVVSTIQWDATPLRWIATTGVLLLTGLGMCALGYLFAWKLDSVQGFHAIMSVLLFPMWLLSGAFFPAAGSGWLKWIIAVNPLTYGVAAIRWAMYPADSAAVAGLPSLPVSLGVTVAFAAICIAADVWMTTHSRA</sequence>
<dbReference type="InterPro" id="IPR000412">
    <property type="entry name" value="ABC_2_transport"/>
</dbReference>
<keyword evidence="5" id="KW-1003">Cell membrane</keyword>
<dbReference type="PANTHER" id="PTHR43229:SF2">
    <property type="entry name" value="NODULATION PROTEIN J"/>
    <property type="match status" value="1"/>
</dbReference>
<organism evidence="7 8">
    <name type="scientific">Maioricimonas rarisocia</name>
    <dbReference type="NCBI Taxonomy" id="2528026"/>
    <lineage>
        <taxon>Bacteria</taxon>
        <taxon>Pseudomonadati</taxon>
        <taxon>Planctomycetota</taxon>
        <taxon>Planctomycetia</taxon>
        <taxon>Planctomycetales</taxon>
        <taxon>Planctomycetaceae</taxon>
        <taxon>Maioricimonas</taxon>
    </lineage>
</organism>
<dbReference type="KEGG" id="mri:Mal4_07260"/>
<dbReference type="InterPro" id="IPR013525">
    <property type="entry name" value="ABC2_TM"/>
</dbReference>
<dbReference type="InterPro" id="IPR047817">
    <property type="entry name" value="ABC2_TM_bact-type"/>
</dbReference>
<keyword evidence="8" id="KW-1185">Reference proteome</keyword>
<feature type="transmembrane region" description="Helical" evidence="5">
    <location>
        <begin position="262"/>
        <end position="284"/>
    </location>
</feature>
<dbReference type="EMBL" id="CP036275">
    <property type="protein sequence ID" value="QDU36440.1"/>
    <property type="molecule type" value="Genomic_DNA"/>
</dbReference>
<keyword evidence="2 5" id="KW-0812">Transmembrane</keyword>
<keyword evidence="3 5" id="KW-1133">Transmembrane helix</keyword>
<feature type="transmembrane region" description="Helical" evidence="5">
    <location>
        <begin position="47"/>
        <end position="65"/>
    </location>
</feature>
<dbReference type="PIRSF" id="PIRSF006648">
    <property type="entry name" value="DrrB"/>
    <property type="match status" value="1"/>
</dbReference>
<evidence type="ECO:0000259" key="6">
    <source>
        <dbReference type="PROSITE" id="PS51012"/>
    </source>
</evidence>
<keyword evidence="4 5" id="KW-0472">Membrane</keyword>
<dbReference type="AlphaFoldDB" id="A0A517Z1U3"/>
<dbReference type="OrthoDB" id="9788252at2"/>
<dbReference type="GO" id="GO:0140359">
    <property type="term" value="F:ABC-type transporter activity"/>
    <property type="evidence" value="ECO:0007669"/>
    <property type="project" value="InterPro"/>
</dbReference>
<dbReference type="PROSITE" id="PS51012">
    <property type="entry name" value="ABC_TM2"/>
    <property type="match status" value="1"/>
</dbReference>
<evidence type="ECO:0000256" key="2">
    <source>
        <dbReference type="ARBA" id="ARBA00022692"/>
    </source>
</evidence>
<name>A0A517Z1U3_9PLAN</name>
<dbReference type="GO" id="GO:0043190">
    <property type="term" value="C:ATP-binding cassette (ABC) transporter complex"/>
    <property type="evidence" value="ECO:0007669"/>
    <property type="project" value="InterPro"/>
</dbReference>
<comment type="subcellular location">
    <subcellularLocation>
        <location evidence="5">Cell membrane</location>
        <topology evidence="5">Multi-pass membrane protein</topology>
    </subcellularLocation>
    <subcellularLocation>
        <location evidence="1">Membrane</location>
        <topology evidence="1">Multi-pass membrane protein</topology>
    </subcellularLocation>
</comment>
<evidence type="ECO:0000256" key="4">
    <source>
        <dbReference type="ARBA" id="ARBA00023136"/>
    </source>
</evidence>
<comment type="similarity">
    <text evidence="5">Belongs to the ABC-2 integral membrane protein family.</text>
</comment>
<reference evidence="7 8" key="1">
    <citation type="submission" date="2019-02" db="EMBL/GenBank/DDBJ databases">
        <title>Deep-cultivation of Planctomycetes and their phenomic and genomic characterization uncovers novel biology.</title>
        <authorList>
            <person name="Wiegand S."/>
            <person name="Jogler M."/>
            <person name="Boedeker C."/>
            <person name="Pinto D."/>
            <person name="Vollmers J."/>
            <person name="Rivas-Marin E."/>
            <person name="Kohn T."/>
            <person name="Peeters S.H."/>
            <person name="Heuer A."/>
            <person name="Rast P."/>
            <person name="Oberbeckmann S."/>
            <person name="Bunk B."/>
            <person name="Jeske O."/>
            <person name="Meyerdierks A."/>
            <person name="Storesund J.E."/>
            <person name="Kallscheuer N."/>
            <person name="Luecker S."/>
            <person name="Lage O.M."/>
            <person name="Pohl T."/>
            <person name="Merkel B.J."/>
            <person name="Hornburger P."/>
            <person name="Mueller R.-W."/>
            <person name="Bruemmer F."/>
            <person name="Labrenz M."/>
            <person name="Spormann A.M."/>
            <person name="Op den Camp H."/>
            <person name="Overmann J."/>
            <person name="Amann R."/>
            <person name="Jetten M.S.M."/>
            <person name="Mascher T."/>
            <person name="Medema M.H."/>
            <person name="Devos D.P."/>
            <person name="Kaster A.-K."/>
            <person name="Ovreas L."/>
            <person name="Rohde M."/>
            <person name="Galperin M.Y."/>
            <person name="Jogler C."/>
        </authorList>
    </citation>
    <scope>NUCLEOTIDE SEQUENCE [LARGE SCALE GENOMIC DNA]</scope>
    <source>
        <strain evidence="7 8">Mal4</strain>
    </source>
</reference>
<evidence type="ECO:0000256" key="5">
    <source>
        <dbReference type="RuleBase" id="RU361157"/>
    </source>
</evidence>
<feature type="domain" description="ABC transmembrane type-2" evidence="6">
    <location>
        <begin position="45"/>
        <end position="288"/>
    </location>
</feature>
<dbReference type="Pfam" id="PF01061">
    <property type="entry name" value="ABC2_membrane"/>
    <property type="match status" value="1"/>
</dbReference>
<feature type="transmembrane region" description="Helical" evidence="5">
    <location>
        <begin position="204"/>
        <end position="225"/>
    </location>
</feature>
<dbReference type="Proteomes" id="UP000320496">
    <property type="component" value="Chromosome"/>
</dbReference>
<feature type="transmembrane region" description="Helical" evidence="5">
    <location>
        <begin position="171"/>
        <end position="192"/>
    </location>
</feature>
<feature type="transmembrane region" description="Helical" evidence="5">
    <location>
        <begin position="85"/>
        <end position="106"/>
    </location>
</feature>
<dbReference type="RefSeq" id="WP_145367101.1">
    <property type="nucleotide sequence ID" value="NZ_CP036275.1"/>
</dbReference>
<feature type="transmembrane region" description="Helical" evidence="5">
    <location>
        <begin position="231"/>
        <end position="250"/>
    </location>
</feature>
<evidence type="ECO:0000313" key="7">
    <source>
        <dbReference type="EMBL" id="QDU36440.1"/>
    </source>
</evidence>
<dbReference type="PANTHER" id="PTHR43229">
    <property type="entry name" value="NODULATION PROTEIN J"/>
    <property type="match status" value="1"/>
</dbReference>
<accession>A0A517Z1U3</accession>
<gene>
    <name evidence="7" type="primary">drrB</name>
    <name evidence="7" type="ORF">Mal4_07260</name>
</gene>
<feature type="transmembrane region" description="Helical" evidence="5">
    <location>
        <begin position="127"/>
        <end position="151"/>
    </location>
</feature>
<protein>
    <recommendedName>
        <fullName evidence="5">Transport permease protein</fullName>
    </recommendedName>
</protein>
<evidence type="ECO:0000313" key="8">
    <source>
        <dbReference type="Proteomes" id="UP000320496"/>
    </source>
</evidence>